<dbReference type="Proteomes" id="UP000054709">
    <property type="component" value="Unassembled WGS sequence"/>
</dbReference>
<evidence type="ECO:0000256" key="5">
    <source>
        <dbReference type="ARBA" id="ARBA00022777"/>
    </source>
</evidence>
<dbReference type="InterPro" id="IPR010559">
    <property type="entry name" value="Sig_transdc_His_kin_internal"/>
</dbReference>
<dbReference type="Gene3D" id="3.30.450.20">
    <property type="entry name" value="PAS domain"/>
    <property type="match status" value="2"/>
</dbReference>
<dbReference type="Pfam" id="PF06580">
    <property type="entry name" value="His_kinase"/>
    <property type="match status" value="1"/>
</dbReference>
<keyword evidence="3" id="KW-0597">Phosphoprotein</keyword>
<name>A0A0W1AT12_9BACL</name>
<dbReference type="SUPFAM" id="SSF55874">
    <property type="entry name" value="ATPase domain of HSP90 chaperone/DNA topoisomerase II/histidine kinase"/>
    <property type="match status" value="1"/>
</dbReference>
<feature type="domain" description="HAMP" evidence="8">
    <location>
        <begin position="317"/>
        <end position="369"/>
    </location>
</feature>
<evidence type="ECO:0000256" key="2">
    <source>
        <dbReference type="ARBA" id="ARBA00022475"/>
    </source>
</evidence>
<dbReference type="Gene3D" id="3.30.565.10">
    <property type="entry name" value="Histidine kinase-like ATPase, C-terminal domain"/>
    <property type="match status" value="1"/>
</dbReference>
<evidence type="ECO:0000256" key="7">
    <source>
        <dbReference type="SAM" id="Phobius"/>
    </source>
</evidence>
<sequence>MFQWIVKLLNDIKIRNKLLLAFLLTTLLPVLLVGGYLTFEMRTMAFQSALEQASINVDRVKKRTEEVIGVSQDIAYRLSNDARLKRLAIRQYVSTYDVVEAYRDYSDMREYLRLYKDISNIRLYTDNATLLNNWELINPSPEIKESQWYQRAQRYDSLVGWEYIEDERDKRNYLSLVRKIELEGSSKIGVLVINVNSQQLASILSQESFDTMIVDDQDNIIAANRKDRTGKKLAEVSFDTKLLGQGSGSYEAVVDGEASKIVIEELKPQSSRNALRIISVFSIESIVKEPNQVIKLSITVVAISVLLAFLIIYSFSSLFSRRLLHLSRHINRVSTGDFDTTLKIDGKDEIALLARQFNSMVRSINDLMYEVQESNAQNSLLEQKQNDIRFKMLASQINPHFLFNALEAIRMEAHMKGQVEIARVVRLLGKMMRSNLEVGRSKILLSQELEVVRCYLDIQQFRYEERLKYQFAVDPAVESLYMPPLLIQPLVENAVIHGLDNKMEGAFVTVEVIQVGDHAKFTITDNGVGISPNKLEELQNTLERQEEREGERIGLRNVHDRLKLSYGAEYGLSIESRPNVGTVIFFCIPMEDNNL</sequence>
<evidence type="ECO:0000313" key="9">
    <source>
        <dbReference type="EMBL" id="KTD84416.1"/>
    </source>
</evidence>
<keyword evidence="5 9" id="KW-0418">Kinase</keyword>
<reference evidence="9 10" key="1">
    <citation type="journal article" date="2015" name="Int. Biodeterior. Biodegradation">
        <title>Physiological and genetic screening methods for the isolation of methyl tert-butyl ether-degrading bacteria for bioremediation purposes.</title>
        <authorList>
            <person name="Guisado I.M."/>
            <person name="Purswani J."/>
            <person name="Gonzalez Lopez J."/>
            <person name="Pozo C."/>
        </authorList>
    </citation>
    <scope>NUCLEOTIDE SEQUENCE [LARGE SCALE GENOMIC DNA]</scope>
    <source>
        <strain evidence="9 10">SH7</strain>
    </source>
</reference>
<dbReference type="RefSeq" id="WP_060625739.1">
    <property type="nucleotide sequence ID" value="NZ_LCZJ02000034.1"/>
</dbReference>
<dbReference type="PANTHER" id="PTHR34220">
    <property type="entry name" value="SENSOR HISTIDINE KINASE YPDA"/>
    <property type="match status" value="1"/>
</dbReference>
<dbReference type="OrthoDB" id="9776552at2"/>
<comment type="caution">
    <text evidence="9">The sequence shown here is derived from an EMBL/GenBank/DDBJ whole genome shotgun (WGS) entry which is preliminary data.</text>
</comment>
<dbReference type="InterPro" id="IPR003660">
    <property type="entry name" value="HAMP_dom"/>
</dbReference>
<dbReference type="AlphaFoldDB" id="A0A0W1AT12"/>
<evidence type="ECO:0000256" key="3">
    <source>
        <dbReference type="ARBA" id="ARBA00022553"/>
    </source>
</evidence>
<dbReference type="InterPro" id="IPR036890">
    <property type="entry name" value="HATPase_C_sf"/>
</dbReference>
<evidence type="ECO:0000256" key="1">
    <source>
        <dbReference type="ARBA" id="ARBA00004651"/>
    </source>
</evidence>
<protein>
    <submittedName>
        <fullName evidence="9">Histidine kinase</fullName>
    </submittedName>
</protein>
<dbReference type="PROSITE" id="PS50885">
    <property type="entry name" value="HAMP"/>
    <property type="match status" value="1"/>
</dbReference>
<evidence type="ECO:0000259" key="8">
    <source>
        <dbReference type="PROSITE" id="PS50885"/>
    </source>
</evidence>
<dbReference type="PANTHER" id="PTHR34220:SF7">
    <property type="entry name" value="SENSOR HISTIDINE KINASE YPDA"/>
    <property type="match status" value="1"/>
</dbReference>
<dbReference type="Pfam" id="PF02518">
    <property type="entry name" value="HATPase_c"/>
    <property type="match status" value="1"/>
</dbReference>
<dbReference type="InterPro" id="IPR050640">
    <property type="entry name" value="Bact_2-comp_sensor_kinase"/>
</dbReference>
<dbReference type="Pfam" id="PF00672">
    <property type="entry name" value="HAMP"/>
    <property type="match status" value="1"/>
</dbReference>
<evidence type="ECO:0000313" key="10">
    <source>
        <dbReference type="Proteomes" id="UP000054709"/>
    </source>
</evidence>
<organism evidence="9 10">
    <name type="scientific">Paenibacillus etheri</name>
    <dbReference type="NCBI Taxonomy" id="1306852"/>
    <lineage>
        <taxon>Bacteria</taxon>
        <taxon>Bacillati</taxon>
        <taxon>Bacillota</taxon>
        <taxon>Bacilli</taxon>
        <taxon>Bacillales</taxon>
        <taxon>Paenibacillaceae</taxon>
        <taxon>Paenibacillus</taxon>
    </lineage>
</organism>
<comment type="subcellular location">
    <subcellularLocation>
        <location evidence="1">Cell membrane</location>
        <topology evidence="1">Multi-pass membrane protein</topology>
    </subcellularLocation>
</comment>
<keyword evidence="2" id="KW-1003">Cell membrane</keyword>
<keyword evidence="4" id="KW-0808">Transferase</keyword>
<keyword evidence="6 7" id="KW-0472">Membrane</keyword>
<keyword evidence="7" id="KW-1133">Transmembrane helix</keyword>
<dbReference type="SMART" id="SM00387">
    <property type="entry name" value="HATPase_c"/>
    <property type="match status" value="1"/>
</dbReference>
<dbReference type="CDD" id="cd06225">
    <property type="entry name" value="HAMP"/>
    <property type="match status" value="1"/>
</dbReference>
<dbReference type="Gene3D" id="6.10.340.10">
    <property type="match status" value="1"/>
</dbReference>
<gene>
    <name evidence="9" type="ORF">UQ64_25830</name>
</gene>
<evidence type="ECO:0000256" key="4">
    <source>
        <dbReference type="ARBA" id="ARBA00022679"/>
    </source>
</evidence>
<dbReference type="EMBL" id="LCZJ02000034">
    <property type="protein sequence ID" value="KTD84416.1"/>
    <property type="molecule type" value="Genomic_DNA"/>
</dbReference>
<proteinExistence type="predicted"/>
<feature type="transmembrane region" description="Helical" evidence="7">
    <location>
        <begin position="296"/>
        <end position="319"/>
    </location>
</feature>
<dbReference type="SUPFAM" id="SSF158472">
    <property type="entry name" value="HAMP domain-like"/>
    <property type="match status" value="1"/>
</dbReference>
<dbReference type="SMART" id="SM00304">
    <property type="entry name" value="HAMP"/>
    <property type="match status" value="1"/>
</dbReference>
<accession>A0A0W1AT12</accession>
<evidence type="ECO:0000256" key="6">
    <source>
        <dbReference type="ARBA" id="ARBA00023136"/>
    </source>
</evidence>
<dbReference type="InterPro" id="IPR003594">
    <property type="entry name" value="HATPase_dom"/>
</dbReference>
<keyword evidence="7" id="KW-0812">Transmembrane</keyword>
<keyword evidence="10" id="KW-1185">Reference proteome</keyword>
<dbReference type="GO" id="GO:0005886">
    <property type="term" value="C:plasma membrane"/>
    <property type="evidence" value="ECO:0007669"/>
    <property type="project" value="UniProtKB-SubCell"/>
</dbReference>
<dbReference type="GO" id="GO:0000155">
    <property type="term" value="F:phosphorelay sensor kinase activity"/>
    <property type="evidence" value="ECO:0007669"/>
    <property type="project" value="InterPro"/>
</dbReference>